<dbReference type="InterPro" id="IPR041677">
    <property type="entry name" value="DNA2/NAM7_AAA_11"/>
</dbReference>
<dbReference type="GO" id="GO:0005524">
    <property type="term" value="F:ATP binding"/>
    <property type="evidence" value="ECO:0007669"/>
    <property type="project" value="UniProtKB-KW"/>
</dbReference>
<dbReference type="CDD" id="cd18808">
    <property type="entry name" value="SF1_C_Upf1"/>
    <property type="match status" value="1"/>
</dbReference>
<dbReference type="AlphaFoldDB" id="A0A5B6ZAC3"/>
<dbReference type="PANTHER" id="PTHR10887:SF522">
    <property type="entry name" value="P-LOOP CONTAINING NUCLEOSIDE TRIPHOSPHATE HYDROLASES SUPERFAMILY PROTEIN"/>
    <property type="match status" value="1"/>
</dbReference>
<name>A0A5B6ZAC3_DAVIN</name>
<evidence type="ECO:0000259" key="7">
    <source>
        <dbReference type="Pfam" id="PF13087"/>
    </source>
</evidence>
<evidence type="ECO:0000256" key="1">
    <source>
        <dbReference type="ARBA" id="ARBA00022741"/>
    </source>
</evidence>
<feature type="domain" description="DNA2/NAM7 helicase helicase" evidence="6">
    <location>
        <begin position="240"/>
        <end position="345"/>
    </location>
</feature>
<evidence type="ECO:0000256" key="2">
    <source>
        <dbReference type="ARBA" id="ARBA00022801"/>
    </source>
</evidence>
<evidence type="ECO:0000256" key="3">
    <source>
        <dbReference type="ARBA" id="ARBA00022806"/>
    </source>
</evidence>
<feature type="region of interest" description="Disordered" evidence="5">
    <location>
        <begin position="784"/>
        <end position="808"/>
    </location>
</feature>
<feature type="domain" description="DNA2/NAM7 helicase-like C-terminal" evidence="7">
    <location>
        <begin position="353"/>
        <end position="549"/>
    </location>
</feature>
<evidence type="ECO:0000256" key="5">
    <source>
        <dbReference type="SAM" id="MobiDB-lite"/>
    </source>
</evidence>
<dbReference type="PANTHER" id="PTHR10887">
    <property type="entry name" value="DNA2/NAM7 HELICASE FAMILY"/>
    <property type="match status" value="1"/>
</dbReference>
<gene>
    <name evidence="8" type="ORF">Din_010663</name>
</gene>
<keyword evidence="1" id="KW-0547">Nucleotide-binding</keyword>
<feature type="region of interest" description="Disordered" evidence="5">
    <location>
        <begin position="144"/>
        <end position="166"/>
    </location>
</feature>
<organism evidence="8">
    <name type="scientific">Davidia involucrata</name>
    <name type="common">Dove tree</name>
    <dbReference type="NCBI Taxonomy" id="16924"/>
    <lineage>
        <taxon>Eukaryota</taxon>
        <taxon>Viridiplantae</taxon>
        <taxon>Streptophyta</taxon>
        <taxon>Embryophyta</taxon>
        <taxon>Tracheophyta</taxon>
        <taxon>Spermatophyta</taxon>
        <taxon>Magnoliopsida</taxon>
        <taxon>eudicotyledons</taxon>
        <taxon>Gunneridae</taxon>
        <taxon>Pentapetalae</taxon>
        <taxon>asterids</taxon>
        <taxon>Cornales</taxon>
        <taxon>Nyssaceae</taxon>
        <taxon>Davidia</taxon>
    </lineage>
</organism>
<feature type="compositionally biased region" description="Basic residues" evidence="5">
    <location>
        <begin position="144"/>
        <end position="158"/>
    </location>
</feature>
<dbReference type="FunFam" id="3.40.50.300:FF:000326">
    <property type="entry name" value="P-loop containing nucleoside triphosphate hydrolase"/>
    <property type="match status" value="1"/>
</dbReference>
<proteinExistence type="predicted"/>
<dbReference type="Gene3D" id="3.40.50.300">
    <property type="entry name" value="P-loop containing nucleotide triphosphate hydrolases"/>
    <property type="match status" value="2"/>
</dbReference>
<dbReference type="InterPro" id="IPR041679">
    <property type="entry name" value="DNA2/NAM7-like_C"/>
</dbReference>
<sequence>MKCRTLTCAPTNIAVIGVTARLMSLVIDSLGYDTTYGLGDIVLFGNGERMKIEDHEDLFDVFLDYRVEILEKCFAPLSGWKGSIESMICLLQEPEKQYRAYLEKEKQNDDDDEEEGQEIYDQDFIDENKTKFWKNFIVQTLRENKKKKKHKEKSRGKKNKGEGKAGKKYRDGLLTFEEFFKNRFNSNRNRLIFCIENLYTHLPTSFISLEVAKKMIRVLDLLKSVGTLLNSVEDGGNRVKRLTKLSSAKTQCLKILRYLRKSISVPKLFGYDKIRSFCLKNACLIFCTASSSAKLHGMKPLEMLVIDEAAQLKECESTIPLLLSGLRHAILIGDELQLPAMVQSKICEEVEFGRSLFERLVLLGHRRHLLNVQYRMHPTISLFPNREFYDKQISNGPNVKERTYMRRFLRGRMFGSYSFINVTYGKEDHDAGFSKKNMVEVSVVVEIVARLFKESVATKQKVSVGCISPYKAQVFAIQEKLGNTYSRDAKSEFSVNVRSVDGFQGGEEDVIIISTVRCNVKGSVGFLSNRQRANVALTRARYCLWILGNGATLINSDSVWKKLAIDAKSRGCFFDAEEDKNLAQAMTSAMIELNQLHTLLNMNSLLFREARWKVCFSDDFFKTMARIEDIKIREEVLSLLTKLSSGWRLPQKDRILNDLNGTSSQLLELYKVNGLRNLVWTIDIIRENSKYIQVLKVWDILPLSKIPKLAKRLDNLFGKYTADTMNRCICKCVEGKLVVPMTWPADPNDVRKTSLGDADSVQFLQSQVASLSLGDVAGSSDTNYRNPMKFKTKSEAKTNGMKKSWKSK</sequence>
<dbReference type="InterPro" id="IPR045055">
    <property type="entry name" value="DNA2/NAM7-like"/>
</dbReference>
<evidence type="ECO:0000313" key="8">
    <source>
        <dbReference type="EMBL" id="MPA41222.1"/>
    </source>
</evidence>
<keyword evidence="2" id="KW-0378">Hydrolase</keyword>
<dbReference type="Pfam" id="PF13086">
    <property type="entry name" value="AAA_11"/>
    <property type="match status" value="1"/>
</dbReference>
<reference evidence="8" key="1">
    <citation type="submission" date="2019-08" db="EMBL/GenBank/DDBJ databases">
        <title>Reference gene set and small RNA set construction with multiple tissues from Davidia involucrata Baill.</title>
        <authorList>
            <person name="Yang H."/>
            <person name="Zhou C."/>
            <person name="Li G."/>
            <person name="Wang J."/>
            <person name="Gao P."/>
            <person name="Wang M."/>
            <person name="Wang R."/>
            <person name="Zhao Y."/>
        </authorList>
    </citation>
    <scope>NUCLEOTIDE SEQUENCE</scope>
    <source>
        <tissue evidence="8">Mixed with DoveR01_LX</tissue>
    </source>
</reference>
<dbReference type="GO" id="GO:0004386">
    <property type="term" value="F:helicase activity"/>
    <property type="evidence" value="ECO:0007669"/>
    <property type="project" value="UniProtKB-KW"/>
</dbReference>
<dbReference type="Pfam" id="PF13087">
    <property type="entry name" value="AAA_12"/>
    <property type="match status" value="1"/>
</dbReference>
<evidence type="ECO:0000256" key="4">
    <source>
        <dbReference type="ARBA" id="ARBA00022840"/>
    </source>
</evidence>
<dbReference type="InterPro" id="IPR027417">
    <property type="entry name" value="P-loop_NTPase"/>
</dbReference>
<accession>A0A5B6ZAC3</accession>
<keyword evidence="3" id="KW-0347">Helicase</keyword>
<evidence type="ECO:0008006" key="9">
    <source>
        <dbReference type="Google" id="ProtNLM"/>
    </source>
</evidence>
<keyword evidence="4" id="KW-0067">ATP-binding</keyword>
<dbReference type="SUPFAM" id="SSF52540">
    <property type="entry name" value="P-loop containing nucleoside triphosphate hydrolases"/>
    <property type="match status" value="1"/>
</dbReference>
<dbReference type="GO" id="GO:0005694">
    <property type="term" value="C:chromosome"/>
    <property type="evidence" value="ECO:0007669"/>
    <property type="project" value="UniProtKB-ARBA"/>
</dbReference>
<dbReference type="EMBL" id="GHES01010663">
    <property type="protein sequence ID" value="MPA41222.1"/>
    <property type="molecule type" value="Transcribed_RNA"/>
</dbReference>
<protein>
    <recommendedName>
        <fullName evidence="9">Helicase MAGATAMA 3</fullName>
    </recommendedName>
</protein>
<evidence type="ECO:0000259" key="6">
    <source>
        <dbReference type="Pfam" id="PF13086"/>
    </source>
</evidence>
<dbReference type="InterPro" id="IPR047187">
    <property type="entry name" value="SF1_C_Upf1"/>
</dbReference>
<dbReference type="GO" id="GO:0016787">
    <property type="term" value="F:hydrolase activity"/>
    <property type="evidence" value="ECO:0007669"/>
    <property type="project" value="UniProtKB-KW"/>
</dbReference>